<dbReference type="PANTHER" id="PTHR33748">
    <property type="entry name" value="PROTEIN CBG04600"/>
    <property type="match status" value="1"/>
</dbReference>
<keyword evidence="2" id="KW-1185">Reference proteome</keyword>
<dbReference type="AlphaFoldDB" id="A0A0N5AYU7"/>
<dbReference type="STRING" id="451379.A0A0N5AYU7"/>
<evidence type="ECO:0000313" key="3">
    <source>
        <dbReference type="WBParaSite" id="SMUV_0001014801-mRNA-1"/>
    </source>
</evidence>
<evidence type="ECO:0000256" key="1">
    <source>
        <dbReference type="SAM" id="Phobius"/>
    </source>
</evidence>
<dbReference type="GO" id="GO:0005892">
    <property type="term" value="C:acetylcholine-gated channel complex"/>
    <property type="evidence" value="ECO:0007669"/>
    <property type="project" value="InterPro"/>
</dbReference>
<dbReference type="Pfam" id="PF17175">
    <property type="entry name" value="MOLO1"/>
    <property type="match status" value="1"/>
</dbReference>
<keyword evidence="1" id="KW-0472">Membrane</keyword>
<organism evidence="2 3">
    <name type="scientific">Syphacia muris</name>
    <dbReference type="NCBI Taxonomy" id="451379"/>
    <lineage>
        <taxon>Eukaryota</taxon>
        <taxon>Metazoa</taxon>
        <taxon>Ecdysozoa</taxon>
        <taxon>Nematoda</taxon>
        <taxon>Chromadorea</taxon>
        <taxon>Rhabditida</taxon>
        <taxon>Spirurina</taxon>
        <taxon>Oxyuridomorpha</taxon>
        <taxon>Oxyuroidea</taxon>
        <taxon>Oxyuridae</taxon>
        <taxon>Syphacia</taxon>
    </lineage>
</organism>
<dbReference type="Proteomes" id="UP000046393">
    <property type="component" value="Unplaced"/>
</dbReference>
<proteinExistence type="predicted"/>
<reference evidence="3" key="1">
    <citation type="submission" date="2017-02" db="UniProtKB">
        <authorList>
            <consortium name="WormBaseParasite"/>
        </authorList>
    </citation>
    <scope>IDENTIFICATION</scope>
</reference>
<keyword evidence="1" id="KW-0812">Transmembrane</keyword>
<dbReference type="WBParaSite" id="SMUV_0001014801-mRNA-1">
    <property type="protein sequence ID" value="SMUV_0001014801-mRNA-1"/>
    <property type="gene ID" value="SMUV_0001014801"/>
</dbReference>
<sequence>MLTSTGTFTATSAPQVSSSIIGDYDRCLDDGFGRSELICDPGNLLSNTTKAHLRSLLSVLEQKVQCDCDIGCQRPDGNDKYLGLLIATTLRDVQATGVDLETVAQYIFENTNLTNEGCDNGILIIYVKDKRQLATYRGFGKFILWNSTEVAKLHHLATKTNFDGQEDIHVMPDDEYRYPIAQADIQRAEVWPPILGLLLALILVLLILGLLLALLLAKYCCLCARRHKKDKYCITGAPIYKTFEPLFVTTPTLHERILASQSDAIYSTPYSGTPVPPPHFAPSRIDLYPGSARSANASQCVTPLSTHKNRIHPLHGYFPRGLTPPETPAVTLKVDDSTQTNDLSIVESSRHSSRKNKDKVVRTDSAVLASHLECAPVRTTSNVGDHDLSFLDPRRPLEVQTRTDYIY</sequence>
<protein>
    <submittedName>
        <fullName evidence="3">TPM domain-containing protein</fullName>
    </submittedName>
</protein>
<feature type="transmembrane region" description="Helical" evidence="1">
    <location>
        <begin position="194"/>
        <end position="217"/>
    </location>
</feature>
<dbReference type="InterPro" id="IPR033438">
    <property type="entry name" value="MOLO1"/>
</dbReference>
<keyword evidence="1" id="KW-1133">Transmembrane helix</keyword>
<name>A0A0N5AYU7_9BILA</name>
<dbReference type="PANTHER" id="PTHR33748:SF5">
    <property type="entry name" value="GROUND-LIKE DOMAIN-CONTAINING PROTEIN"/>
    <property type="match status" value="1"/>
</dbReference>
<accession>A0A0N5AYU7</accession>
<evidence type="ECO:0000313" key="2">
    <source>
        <dbReference type="Proteomes" id="UP000046393"/>
    </source>
</evidence>
<dbReference type="Gene3D" id="3.10.310.50">
    <property type="match status" value="1"/>
</dbReference>